<reference evidence="4 5" key="1">
    <citation type="journal article" date="2023" name="Life. Sci Alliance">
        <title>Evolutionary insights into 3D genome organization and epigenetic landscape of Vigna mungo.</title>
        <authorList>
            <person name="Junaid A."/>
            <person name="Singh B."/>
            <person name="Bhatia S."/>
        </authorList>
    </citation>
    <scope>NUCLEOTIDE SEQUENCE [LARGE SCALE GENOMIC DNA]</scope>
    <source>
        <strain evidence="4">Urdbean</strain>
    </source>
</reference>
<proteinExistence type="inferred from homology"/>
<keyword evidence="3" id="KW-0732">Signal</keyword>
<protein>
    <recommendedName>
        <fullName evidence="6">Trehalose-6-phosphate synthase</fullName>
    </recommendedName>
</protein>
<dbReference type="InterPro" id="IPR023214">
    <property type="entry name" value="HAD_sf"/>
</dbReference>
<feature type="region of interest" description="Disordered" evidence="2">
    <location>
        <begin position="533"/>
        <end position="567"/>
    </location>
</feature>
<dbReference type="SUPFAM" id="SSF56784">
    <property type="entry name" value="HAD-like"/>
    <property type="match status" value="1"/>
</dbReference>
<comment type="similarity">
    <text evidence="1">In the N-terminal section; belongs to the glycosyltransferase 20 family.</text>
</comment>
<name>A0AAQ3N5X6_VIGMU</name>
<dbReference type="Gene3D" id="3.30.70.1020">
    <property type="entry name" value="Trehalose-6-phosphate phosphatase related protein, domain 2"/>
    <property type="match status" value="1"/>
</dbReference>
<feature type="chain" id="PRO_5042893746" description="Trehalose-6-phosphate synthase" evidence="3">
    <location>
        <begin position="16"/>
        <end position="623"/>
    </location>
</feature>
<dbReference type="GO" id="GO:0004805">
    <property type="term" value="F:trehalose-phosphatase activity"/>
    <property type="evidence" value="ECO:0007669"/>
    <property type="project" value="TreeGrafter"/>
</dbReference>
<dbReference type="Pfam" id="PF00982">
    <property type="entry name" value="Glyco_transf_20"/>
    <property type="match status" value="1"/>
</dbReference>
<dbReference type="AlphaFoldDB" id="A0AAQ3N5X6"/>
<dbReference type="CDD" id="cd01627">
    <property type="entry name" value="HAD_TPP"/>
    <property type="match status" value="1"/>
</dbReference>
<dbReference type="PANTHER" id="PTHR10788:SF130">
    <property type="entry name" value="ALPHA,ALPHA-TREHALOSE-PHOSPHATE SYNTHASE [UDP-FORMING] 1"/>
    <property type="match status" value="1"/>
</dbReference>
<dbReference type="FunFam" id="3.30.70.1020:FF:000001">
    <property type="entry name" value="Alpha,alpha-trehalose-phosphate synthase [UDP-forming] 1"/>
    <property type="match status" value="1"/>
</dbReference>
<dbReference type="InterPro" id="IPR003337">
    <property type="entry name" value="Trehalose_PPase"/>
</dbReference>
<organism evidence="4 5">
    <name type="scientific">Vigna mungo</name>
    <name type="common">Black gram</name>
    <name type="synonym">Phaseolus mungo</name>
    <dbReference type="NCBI Taxonomy" id="3915"/>
    <lineage>
        <taxon>Eukaryota</taxon>
        <taxon>Viridiplantae</taxon>
        <taxon>Streptophyta</taxon>
        <taxon>Embryophyta</taxon>
        <taxon>Tracheophyta</taxon>
        <taxon>Spermatophyta</taxon>
        <taxon>Magnoliopsida</taxon>
        <taxon>eudicotyledons</taxon>
        <taxon>Gunneridae</taxon>
        <taxon>Pentapetalae</taxon>
        <taxon>rosids</taxon>
        <taxon>fabids</taxon>
        <taxon>Fabales</taxon>
        <taxon>Fabaceae</taxon>
        <taxon>Papilionoideae</taxon>
        <taxon>50 kb inversion clade</taxon>
        <taxon>NPAAA clade</taxon>
        <taxon>indigoferoid/millettioid clade</taxon>
        <taxon>Phaseoleae</taxon>
        <taxon>Vigna</taxon>
    </lineage>
</organism>
<evidence type="ECO:0000313" key="5">
    <source>
        <dbReference type="Proteomes" id="UP001374535"/>
    </source>
</evidence>
<dbReference type="InterPro" id="IPR036412">
    <property type="entry name" value="HAD-like_sf"/>
</dbReference>
<accession>A0AAQ3N5X6</accession>
<evidence type="ECO:0000256" key="1">
    <source>
        <dbReference type="ARBA" id="ARBA00005409"/>
    </source>
</evidence>
<feature type="signal peptide" evidence="3">
    <location>
        <begin position="1"/>
        <end position="15"/>
    </location>
</feature>
<evidence type="ECO:0000256" key="3">
    <source>
        <dbReference type="SAM" id="SignalP"/>
    </source>
</evidence>
<dbReference type="InterPro" id="IPR001830">
    <property type="entry name" value="Glyco_trans_20"/>
</dbReference>
<evidence type="ECO:0000256" key="2">
    <source>
        <dbReference type="SAM" id="MobiDB-lite"/>
    </source>
</evidence>
<evidence type="ECO:0000313" key="4">
    <source>
        <dbReference type="EMBL" id="WVZ03848.1"/>
    </source>
</evidence>
<evidence type="ECO:0008006" key="6">
    <source>
        <dbReference type="Google" id="ProtNLM"/>
    </source>
</evidence>
<keyword evidence="5" id="KW-1185">Reference proteome</keyword>
<dbReference type="GO" id="GO:0005829">
    <property type="term" value="C:cytosol"/>
    <property type="evidence" value="ECO:0007669"/>
    <property type="project" value="TreeGrafter"/>
</dbReference>
<gene>
    <name evidence="4" type="ORF">V8G54_024654</name>
</gene>
<dbReference type="Gene3D" id="3.40.50.1000">
    <property type="entry name" value="HAD superfamily/HAD-like"/>
    <property type="match status" value="1"/>
</dbReference>
<dbReference type="EMBL" id="CP144694">
    <property type="protein sequence ID" value="WVZ03848.1"/>
    <property type="molecule type" value="Genomic_DNA"/>
</dbReference>
<dbReference type="Pfam" id="PF02358">
    <property type="entry name" value="Trehalose_PPase"/>
    <property type="match status" value="1"/>
</dbReference>
<dbReference type="Gene3D" id="3.40.50.2000">
    <property type="entry name" value="Glycogen Phosphorylase B"/>
    <property type="match status" value="1"/>
</dbReference>
<dbReference type="GO" id="GO:0005992">
    <property type="term" value="P:trehalose biosynthetic process"/>
    <property type="evidence" value="ECO:0007669"/>
    <property type="project" value="InterPro"/>
</dbReference>
<dbReference type="SUPFAM" id="SSF53756">
    <property type="entry name" value="UDP-Glycosyltransferase/glycogen phosphorylase"/>
    <property type="match status" value="1"/>
</dbReference>
<dbReference type="PANTHER" id="PTHR10788">
    <property type="entry name" value="TREHALOSE-6-PHOSPHATE SYNTHASE"/>
    <property type="match status" value="1"/>
</dbReference>
<sequence length="623" mass="69658">MAFPVVLLLLATTEPIPVNPSVSDGIPCSFVAFSHYRTHHFVAFSHYRPRQSVMAIPVVLMQASSLLDGAILSKSPHLKFHAQSLGAGAILVNPWNITEVAAAIARALKMPSAEREKRHKHNFLHVKSHTAQEWAGTFERSIYDESLNICSELNDTVIEAQLRTRQVPPQLPTKTAIETIGGEWPILNGTTCVELQLETWVDEIQRQKVQSKSKGVTQKFYGRTNDLKVNRKKCTSGQPKLELGDSLGTVAHGGISRDRSAIYDAMYAYGCYFDNLDCFHNRMLSVPGFSGTLTEPVEKTGDQIKEMELKVHPKLRQPLTALCSDPNTTVVVLSGSGRQVLDDNFKDYDMWLAAENGMFLHPSKGEWMTTMPEHLNMEWLDSVKHVFEYFTERTPRSHFDFEERETSLVWNYKYADVEFGKLQARDMLQHLWTGPISNASVEVVQGSRSVEVRAVGVTKGAAIDRILGEIVHSKSMTSPIDYVLCIGHFLGKDEDIYSFFEPDLPSIGVGLPRSKVTSDGVKFPVERKACLKEPPITKSGPKSSQNKATRAVSNSEKKSNNHISITPRRAAPEKVSWNVLDLKKENYFSCAIGRTRTNARYTLDSSDDVVSFLKELANASIRT</sequence>
<feature type="compositionally biased region" description="Polar residues" evidence="2">
    <location>
        <begin position="540"/>
        <end position="554"/>
    </location>
</feature>
<dbReference type="GO" id="GO:0003825">
    <property type="term" value="F:alpha,alpha-trehalose-phosphate synthase (UDP-forming) activity"/>
    <property type="evidence" value="ECO:0007669"/>
    <property type="project" value="TreeGrafter"/>
</dbReference>
<dbReference type="Proteomes" id="UP001374535">
    <property type="component" value="Chromosome 7"/>
</dbReference>